<dbReference type="EMBL" id="BGPR01117244">
    <property type="protein sequence ID" value="GBN09393.1"/>
    <property type="molecule type" value="Genomic_DNA"/>
</dbReference>
<dbReference type="Proteomes" id="UP000499080">
    <property type="component" value="Unassembled WGS sequence"/>
</dbReference>
<evidence type="ECO:0000313" key="3">
    <source>
        <dbReference type="Proteomes" id="UP000499080"/>
    </source>
</evidence>
<evidence type="ECO:0000256" key="1">
    <source>
        <dbReference type="SAM" id="MobiDB-lite"/>
    </source>
</evidence>
<gene>
    <name evidence="2" type="ORF">AVEN_168144_1</name>
</gene>
<accession>A0A4Y2L6E2</accession>
<dbReference type="AlphaFoldDB" id="A0A4Y2L6E2"/>
<evidence type="ECO:0000313" key="2">
    <source>
        <dbReference type="EMBL" id="GBN09393.1"/>
    </source>
</evidence>
<comment type="caution">
    <text evidence="2">The sequence shown here is derived from an EMBL/GenBank/DDBJ whole genome shotgun (WGS) entry which is preliminary data.</text>
</comment>
<proteinExistence type="predicted"/>
<name>A0A4Y2L6E2_ARAVE</name>
<organism evidence="2 3">
    <name type="scientific">Araneus ventricosus</name>
    <name type="common">Orbweaver spider</name>
    <name type="synonym">Epeira ventricosa</name>
    <dbReference type="NCBI Taxonomy" id="182803"/>
    <lineage>
        <taxon>Eukaryota</taxon>
        <taxon>Metazoa</taxon>
        <taxon>Ecdysozoa</taxon>
        <taxon>Arthropoda</taxon>
        <taxon>Chelicerata</taxon>
        <taxon>Arachnida</taxon>
        <taxon>Araneae</taxon>
        <taxon>Araneomorphae</taxon>
        <taxon>Entelegynae</taxon>
        <taxon>Araneoidea</taxon>
        <taxon>Araneidae</taxon>
        <taxon>Araneus</taxon>
    </lineage>
</organism>
<reference evidence="2 3" key="1">
    <citation type="journal article" date="2019" name="Sci. Rep.">
        <title>Orb-weaving spider Araneus ventricosus genome elucidates the spidroin gene catalogue.</title>
        <authorList>
            <person name="Kono N."/>
            <person name="Nakamura H."/>
            <person name="Ohtoshi R."/>
            <person name="Moran D.A.P."/>
            <person name="Shinohara A."/>
            <person name="Yoshida Y."/>
            <person name="Fujiwara M."/>
            <person name="Mori M."/>
            <person name="Tomita M."/>
            <person name="Arakawa K."/>
        </authorList>
    </citation>
    <scope>NUCLEOTIDE SEQUENCE [LARGE SCALE GENOMIC DNA]</scope>
</reference>
<feature type="region of interest" description="Disordered" evidence="1">
    <location>
        <begin position="23"/>
        <end position="61"/>
    </location>
</feature>
<protein>
    <submittedName>
        <fullName evidence="2">Uncharacterized protein</fullName>
    </submittedName>
</protein>
<sequence>MSTFQWTNESVLTKLIFIPDVQVGERPGLGSDHGPVPGDGGPLGLPGQRHHHAAHVGSGHQ</sequence>
<feature type="non-terminal residue" evidence="2">
    <location>
        <position position="61"/>
    </location>
</feature>
<keyword evidence="3" id="KW-1185">Reference proteome</keyword>